<evidence type="ECO:0000313" key="2">
    <source>
        <dbReference type="Proteomes" id="UP000000768"/>
    </source>
</evidence>
<dbReference type="Proteomes" id="UP000000768">
    <property type="component" value="Chromosome 3"/>
</dbReference>
<reference evidence="2" key="2">
    <citation type="journal article" date="2018" name="Plant J.">
        <title>The Sorghum bicolor reference genome: improved assembly, gene annotations, a transcriptome atlas, and signatures of genome organization.</title>
        <authorList>
            <person name="McCormick R.F."/>
            <person name="Truong S.K."/>
            <person name="Sreedasyam A."/>
            <person name="Jenkins J."/>
            <person name="Shu S."/>
            <person name="Sims D."/>
            <person name="Kennedy M."/>
            <person name="Amirebrahimi M."/>
            <person name="Weers B.D."/>
            <person name="McKinley B."/>
            <person name="Mattison A."/>
            <person name="Morishige D.T."/>
            <person name="Grimwood J."/>
            <person name="Schmutz J."/>
            <person name="Mullet J.E."/>
        </authorList>
    </citation>
    <scope>NUCLEOTIDE SEQUENCE [LARGE SCALE GENOMIC DNA]</scope>
    <source>
        <strain evidence="2">cv. BTx623</strain>
    </source>
</reference>
<reference evidence="1 2" key="1">
    <citation type="journal article" date="2009" name="Nature">
        <title>The Sorghum bicolor genome and the diversification of grasses.</title>
        <authorList>
            <person name="Paterson A.H."/>
            <person name="Bowers J.E."/>
            <person name="Bruggmann R."/>
            <person name="Dubchak I."/>
            <person name="Grimwood J."/>
            <person name="Gundlach H."/>
            <person name="Haberer G."/>
            <person name="Hellsten U."/>
            <person name="Mitros T."/>
            <person name="Poliakov A."/>
            <person name="Schmutz J."/>
            <person name="Spannagl M."/>
            <person name="Tang H."/>
            <person name="Wang X."/>
            <person name="Wicker T."/>
            <person name="Bharti A.K."/>
            <person name="Chapman J."/>
            <person name="Feltus F.A."/>
            <person name="Gowik U."/>
            <person name="Grigoriev I.V."/>
            <person name="Lyons E."/>
            <person name="Maher C.A."/>
            <person name="Martis M."/>
            <person name="Narechania A."/>
            <person name="Otillar R.P."/>
            <person name="Penning B.W."/>
            <person name="Salamov A.A."/>
            <person name="Wang Y."/>
            <person name="Zhang L."/>
            <person name="Carpita N.C."/>
            <person name="Freeling M."/>
            <person name="Gingle A.R."/>
            <person name="Hash C.T."/>
            <person name="Keller B."/>
            <person name="Klein P."/>
            <person name="Kresovich S."/>
            <person name="McCann M.C."/>
            <person name="Ming R."/>
            <person name="Peterson D.G."/>
            <person name="Mehboob-ur-Rahman"/>
            <person name="Ware D."/>
            <person name="Westhoff P."/>
            <person name="Mayer K.F."/>
            <person name="Messing J."/>
            <person name="Rokhsar D.S."/>
        </authorList>
    </citation>
    <scope>NUCLEOTIDE SEQUENCE [LARGE SCALE GENOMIC DNA]</scope>
    <source>
        <strain evidence="2">cv. BTx623</strain>
    </source>
</reference>
<name>A0A1W0VVS8_SORBI</name>
<gene>
    <name evidence="1" type="ORF">SORBI_3003G045650</name>
</gene>
<evidence type="ECO:0000313" key="1">
    <source>
        <dbReference type="EMBL" id="OQU86216.1"/>
    </source>
</evidence>
<dbReference type="AlphaFoldDB" id="A0A1W0VVS8"/>
<sequence>MTRKQRKNPEEMLMTNEGNMILVSAGRYATEKDFCYELVKRTNRSSRKRCSFWRQGRRDAPLFSCGQCDAGRSVLLRLRIEEYKWLQEKAGEAPALSSIQY</sequence>
<accession>A0A1W0VVS8</accession>
<organism evidence="1 2">
    <name type="scientific">Sorghum bicolor</name>
    <name type="common">Sorghum</name>
    <name type="synonym">Sorghum vulgare</name>
    <dbReference type="NCBI Taxonomy" id="4558"/>
    <lineage>
        <taxon>Eukaryota</taxon>
        <taxon>Viridiplantae</taxon>
        <taxon>Streptophyta</taxon>
        <taxon>Embryophyta</taxon>
        <taxon>Tracheophyta</taxon>
        <taxon>Spermatophyta</taxon>
        <taxon>Magnoliopsida</taxon>
        <taxon>Liliopsida</taxon>
        <taxon>Poales</taxon>
        <taxon>Poaceae</taxon>
        <taxon>PACMAD clade</taxon>
        <taxon>Panicoideae</taxon>
        <taxon>Andropogonodae</taxon>
        <taxon>Andropogoneae</taxon>
        <taxon>Sorghinae</taxon>
        <taxon>Sorghum</taxon>
    </lineage>
</organism>
<keyword evidence="2" id="KW-1185">Reference proteome</keyword>
<dbReference type="Gramene" id="OQU86216">
    <property type="protein sequence ID" value="OQU86216"/>
    <property type="gene ID" value="SORBI_3003G045650"/>
</dbReference>
<dbReference type="EMBL" id="CM000762">
    <property type="protein sequence ID" value="OQU86216.1"/>
    <property type="molecule type" value="Genomic_DNA"/>
</dbReference>
<dbReference type="InParanoid" id="A0A1W0VVS8"/>
<proteinExistence type="predicted"/>
<protein>
    <submittedName>
        <fullName evidence="1">Uncharacterized protein</fullName>
    </submittedName>
</protein>